<evidence type="ECO:0000256" key="2">
    <source>
        <dbReference type="ARBA" id="ARBA00022643"/>
    </source>
</evidence>
<evidence type="ECO:0000256" key="4">
    <source>
        <dbReference type="ARBA" id="ARBA00023027"/>
    </source>
</evidence>
<dbReference type="RefSeq" id="WP_243921496.1">
    <property type="nucleotide sequence ID" value="NZ_JALHLG010000016.1"/>
</dbReference>
<dbReference type="PANTHER" id="PTHR43741">
    <property type="entry name" value="FMN-DEPENDENT NADH-AZOREDUCTASE 1"/>
    <property type="match status" value="1"/>
</dbReference>
<feature type="binding site" evidence="6">
    <location>
        <begin position="15"/>
        <end position="17"/>
    </location>
    <ligand>
        <name>FMN</name>
        <dbReference type="ChEBI" id="CHEBI:58210"/>
    </ligand>
</feature>
<dbReference type="Proteomes" id="UP001202281">
    <property type="component" value="Unassembled WGS sequence"/>
</dbReference>
<comment type="similarity">
    <text evidence="6">Belongs to the azoreductase type 1 family.</text>
</comment>
<reference evidence="8 9" key="1">
    <citation type="submission" date="2022-04" db="EMBL/GenBank/DDBJ databases">
        <title>Identification of a novel bacterium isolated from mangrove sediments.</title>
        <authorList>
            <person name="Pan X."/>
        </authorList>
    </citation>
    <scope>NUCLEOTIDE SEQUENCE [LARGE SCALE GENOMIC DNA]</scope>
    <source>
        <strain evidence="8 9">B2638</strain>
    </source>
</reference>
<comment type="function">
    <text evidence="6">Also exhibits azoreductase activity. Catalyzes the reductive cleavage of the azo bond in aromatic azo compounds to the corresponding amines.</text>
</comment>
<accession>A0ABT0BRM5</accession>
<comment type="catalytic activity">
    <reaction evidence="5">
        <text>N,N-dimethyl-1,4-phenylenediamine + anthranilate + 2 NAD(+) = 2-(4-dimethylaminophenyl)diazenylbenzoate + 2 NADH + 2 H(+)</text>
        <dbReference type="Rhea" id="RHEA:55872"/>
        <dbReference type="ChEBI" id="CHEBI:15378"/>
        <dbReference type="ChEBI" id="CHEBI:15783"/>
        <dbReference type="ChEBI" id="CHEBI:16567"/>
        <dbReference type="ChEBI" id="CHEBI:57540"/>
        <dbReference type="ChEBI" id="CHEBI:57945"/>
        <dbReference type="ChEBI" id="CHEBI:71579"/>
        <dbReference type="EC" id="1.7.1.17"/>
    </reaction>
    <physiologicalReaction direction="right-to-left" evidence="5">
        <dbReference type="Rhea" id="RHEA:55874"/>
    </physiologicalReaction>
</comment>
<organism evidence="8 9">
    <name type="scientific">Novosphingobium beihaiensis</name>
    <dbReference type="NCBI Taxonomy" id="2930389"/>
    <lineage>
        <taxon>Bacteria</taxon>
        <taxon>Pseudomonadati</taxon>
        <taxon>Pseudomonadota</taxon>
        <taxon>Alphaproteobacteria</taxon>
        <taxon>Sphingomonadales</taxon>
        <taxon>Sphingomonadaceae</taxon>
        <taxon>Novosphingobium</taxon>
    </lineage>
</organism>
<comment type="subunit">
    <text evidence="6">Homodimer.</text>
</comment>
<dbReference type="Pfam" id="PF02525">
    <property type="entry name" value="Flavodoxin_2"/>
    <property type="match status" value="1"/>
</dbReference>
<gene>
    <name evidence="6" type="primary">azoR</name>
    <name evidence="8" type="ORF">MTR66_12480</name>
</gene>
<evidence type="ECO:0000259" key="7">
    <source>
        <dbReference type="Pfam" id="PF02525"/>
    </source>
</evidence>
<comment type="cofactor">
    <cofactor evidence="6">
        <name>FMN</name>
        <dbReference type="ChEBI" id="CHEBI:58210"/>
    </cofactor>
    <text evidence="6">Binds 1 FMN per subunit.</text>
</comment>
<dbReference type="Gene3D" id="3.40.50.360">
    <property type="match status" value="1"/>
</dbReference>
<dbReference type="EMBL" id="JALHLG010000016">
    <property type="protein sequence ID" value="MCJ2187628.1"/>
    <property type="molecule type" value="Genomic_DNA"/>
</dbReference>
<evidence type="ECO:0000256" key="6">
    <source>
        <dbReference type="HAMAP-Rule" id="MF_01216"/>
    </source>
</evidence>
<dbReference type="InterPro" id="IPR003680">
    <property type="entry name" value="Flavodoxin_fold"/>
</dbReference>
<proteinExistence type="inferred from homology"/>
<keyword evidence="3 6" id="KW-0560">Oxidoreductase</keyword>
<sequence length="204" mass="21839">MKVLHIDSSVLGENSVSRKISAGVMVKLKAAQPDADVLYRDLAVDTVPHLSGAYLAASQGMTSEHEPELQADLAIGEAVLEEFLEADAVVIGVAFYNLTVSSQLKAWLDRIMIVGKTFKYSAQGELQGMMGSKRVILGISRGGIYLEGTPGGAIEHCETFLKAIFAFIGVTNLDIIVADGVNVGPEHRAQALEHVDKELALLSF</sequence>
<dbReference type="InterPro" id="IPR029039">
    <property type="entry name" value="Flavoprotein-like_sf"/>
</dbReference>
<evidence type="ECO:0000313" key="9">
    <source>
        <dbReference type="Proteomes" id="UP001202281"/>
    </source>
</evidence>
<comment type="caution">
    <text evidence="6">Lacks conserved residue(s) required for the propagation of feature annotation.</text>
</comment>
<comment type="catalytic activity">
    <reaction evidence="6">
        <text>2 a quinone + NADH + H(+) = 2 a 1,4-benzosemiquinone + NAD(+)</text>
        <dbReference type="Rhea" id="RHEA:65952"/>
        <dbReference type="ChEBI" id="CHEBI:15378"/>
        <dbReference type="ChEBI" id="CHEBI:57540"/>
        <dbReference type="ChEBI" id="CHEBI:57945"/>
        <dbReference type="ChEBI" id="CHEBI:132124"/>
        <dbReference type="ChEBI" id="CHEBI:134225"/>
    </reaction>
</comment>
<comment type="caution">
    <text evidence="8">The sequence shown here is derived from an EMBL/GenBank/DDBJ whole genome shotgun (WGS) entry which is preliminary data.</text>
</comment>
<name>A0ABT0BRM5_9SPHN</name>
<feature type="binding site" evidence="6">
    <location>
        <begin position="140"/>
        <end position="143"/>
    </location>
    <ligand>
        <name>FMN</name>
        <dbReference type="ChEBI" id="CHEBI:58210"/>
    </ligand>
</feature>
<dbReference type="EC" id="1.7.1.17" evidence="6"/>
<comment type="function">
    <text evidence="6">Quinone reductase that provides resistance to thiol-specific stress caused by electrophilic quinones.</text>
</comment>
<dbReference type="PANTHER" id="PTHR43741:SF4">
    <property type="entry name" value="FMN-DEPENDENT NADH:QUINONE OXIDOREDUCTASE"/>
    <property type="match status" value="1"/>
</dbReference>
<feature type="domain" description="Flavodoxin-like fold" evidence="7">
    <location>
        <begin position="1"/>
        <end position="197"/>
    </location>
</feature>
<protein>
    <recommendedName>
        <fullName evidence="6">FMN dependent NADH:quinone oxidoreductase</fullName>
        <ecNumber evidence="6">1.6.5.-</ecNumber>
    </recommendedName>
    <alternativeName>
        <fullName evidence="6">Azo-dye reductase</fullName>
    </alternativeName>
    <alternativeName>
        <fullName evidence="6">FMN-dependent NADH-azo compound oxidoreductase</fullName>
    </alternativeName>
    <alternativeName>
        <fullName evidence="6">FMN-dependent NADH-azoreductase</fullName>
        <ecNumber evidence="6">1.7.1.17</ecNumber>
    </alternativeName>
</protein>
<evidence type="ECO:0000256" key="5">
    <source>
        <dbReference type="ARBA" id="ARBA00048542"/>
    </source>
</evidence>
<evidence type="ECO:0000256" key="3">
    <source>
        <dbReference type="ARBA" id="ARBA00023002"/>
    </source>
</evidence>
<dbReference type="EC" id="1.6.5.-" evidence="6"/>
<dbReference type="HAMAP" id="MF_01216">
    <property type="entry name" value="Azoreductase_type1"/>
    <property type="match status" value="1"/>
</dbReference>
<dbReference type="InterPro" id="IPR050104">
    <property type="entry name" value="FMN-dep_NADH:Q_OxRdtase_AzoR1"/>
</dbReference>
<keyword evidence="1 6" id="KW-0285">Flavoprotein</keyword>
<keyword evidence="4 6" id="KW-0520">NAD</keyword>
<evidence type="ECO:0000313" key="8">
    <source>
        <dbReference type="EMBL" id="MCJ2187628.1"/>
    </source>
</evidence>
<keyword evidence="9" id="KW-1185">Reference proteome</keyword>
<keyword evidence="2 6" id="KW-0288">FMN</keyword>
<evidence type="ECO:0000256" key="1">
    <source>
        <dbReference type="ARBA" id="ARBA00022630"/>
    </source>
</evidence>
<dbReference type="InterPro" id="IPR023048">
    <property type="entry name" value="NADH:quinone_OxRdtase_FMN_depd"/>
</dbReference>
<feature type="binding site" evidence="6">
    <location>
        <position position="9"/>
    </location>
    <ligand>
        <name>FMN</name>
        <dbReference type="ChEBI" id="CHEBI:58210"/>
    </ligand>
</feature>
<dbReference type="SUPFAM" id="SSF52218">
    <property type="entry name" value="Flavoproteins"/>
    <property type="match status" value="1"/>
</dbReference>